<dbReference type="EMBL" id="JALJOV010000465">
    <property type="protein sequence ID" value="KAK9863492.1"/>
    <property type="molecule type" value="Genomic_DNA"/>
</dbReference>
<dbReference type="GO" id="GO:0005762">
    <property type="term" value="C:mitochondrial large ribosomal subunit"/>
    <property type="evidence" value="ECO:0007669"/>
    <property type="project" value="TreeGrafter"/>
</dbReference>
<evidence type="ECO:0000313" key="7">
    <source>
        <dbReference type="Proteomes" id="UP001485043"/>
    </source>
</evidence>
<keyword evidence="7" id="KW-1185">Reference proteome</keyword>
<reference evidence="6 7" key="1">
    <citation type="journal article" date="2024" name="Nat. Commun.">
        <title>Phylogenomics reveals the evolutionary origins of lichenization in chlorophyte algae.</title>
        <authorList>
            <person name="Puginier C."/>
            <person name="Libourel C."/>
            <person name="Otte J."/>
            <person name="Skaloud P."/>
            <person name="Haon M."/>
            <person name="Grisel S."/>
            <person name="Petersen M."/>
            <person name="Berrin J.G."/>
            <person name="Delaux P.M."/>
            <person name="Dal Grande F."/>
            <person name="Keller J."/>
        </authorList>
    </citation>
    <scope>NUCLEOTIDE SEQUENCE [LARGE SCALE GENOMIC DNA]</scope>
    <source>
        <strain evidence="6 7">SAG 2523</strain>
    </source>
</reference>
<evidence type="ECO:0000256" key="3">
    <source>
        <dbReference type="ARBA" id="ARBA00023274"/>
    </source>
</evidence>
<dbReference type="Pfam" id="PF00828">
    <property type="entry name" value="Ribosomal_L27A"/>
    <property type="match status" value="1"/>
</dbReference>
<feature type="compositionally biased region" description="Gly residues" evidence="4">
    <location>
        <begin position="22"/>
        <end position="31"/>
    </location>
</feature>
<accession>A0AAW1T4G7</accession>
<dbReference type="GO" id="GO:0006412">
    <property type="term" value="P:translation"/>
    <property type="evidence" value="ECO:0007669"/>
    <property type="project" value="InterPro"/>
</dbReference>
<dbReference type="AlphaFoldDB" id="A0AAW1T4G7"/>
<sequence length="145" mass="15564">VALNNLKDNPGATKQPKRKGRGIGSGLGKTAGRGHKGQKARRGRSPKEGFEGGQTPLRVAFPKRGFHNSTSLKYIPLNLGRLQQLVEQQKLDVGQRVLTMRDLLDVGAVNKQSAQNLSPGIKLLASGSEKLKSPIHLQEGKPATS</sequence>
<dbReference type="HAMAP" id="MF_01341">
    <property type="entry name" value="Ribosomal_uL15"/>
    <property type="match status" value="1"/>
</dbReference>
<dbReference type="PANTHER" id="PTHR12934:SF11">
    <property type="entry name" value="LARGE RIBOSOMAL SUBUNIT PROTEIN UL15M"/>
    <property type="match status" value="1"/>
</dbReference>
<comment type="similarity">
    <text evidence="1">Belongs to the universal ribosomal protein uL15 family.</text>
</comment>
<dbReference type="InterPro" id="IPR030878">
    <property type="entry name" value="Ribosomal_uL15"/>
</dbReference>
<protein>
    <recommendedName>
        <fullName evidence="5">Large ribosomal subunit protein uL15/eL18 domain-containing protein</fullName>
    </recommendedName>
</protein>
<keyword evidence="3" id="KW-0687">Ribonucleoprotein</keyword>
<evidence type="ECO:0000256" key="1">
    <source>
        <dbReference type="ARBA" id="ARBA00007320"/>
    </source>
</evidence>
<evidence type="ECO:0000256" key="2">
    <source>
        <dbReference type="ARBA" id="ARBA00022980"/>
    </source>
</evidence>
<name>A0AAW1T4G7_9CHLO</name>
<dbReference type="NCBIfam" id="TIGR01071">
    <property type="entry name" value="rplO_bact"/>
    <property type="match status" value="1"/>
</dbReference>
<proteinExistence type="inferred from homology"/>
<gene>
    <name evidence="6" type="ORF">WJX84_009421</name>
</gene>
<feature type="compositionally biased region" description="Basic residues" evidence="4">
    <location>
        <begin position="32"/>
        <end position="44"/>
    </location>
</feature>
<comment type="caution">
    <text evidence="6">The sequence shown here is derived from an EMBL/GenBank/DDBJ whole genome shotgun (WGS) entry which is preliminary data.</text>
</comment>
<feature type="non-terminal residue" evidence="6">
    <location>
        <position position="1"/>
    </location>
</feature>
<dbReference type="InterPro" id="IPR021131">
    <property type="entry name" value="Ribosomal_uL15/eL18"/>
</dbReference>
<dbReference type="InterPro" id="IPR005749">
    <property type="entry name" value="Ribosomal_uL15_bac-type"/>
</dbReference>
<evidence type="ECO:0000313" key="6">
    <source>
        <dbReference type="EMBL" id="KAK9863492.1"/>
    </source>
</evidence>
<evidence type="ECO:0000259" key="5">
    <source>
        <dbReference type="Pfam" id="PF00828"/>
    </source>
</evidence>
<dbReference type="GO" id="GO:0003735">
    <property type="term" value="F:structural constituent of ribosome"/>
    <property type="evidence" value="ECO:0007669"/>
    <property type="project" value="InterPro"/>
</dbReference>
<dbReference type="InterPro" id="IPR036227">
    <property type="entry name" value="Ribosomal_uL15/eL18_sf"/>
</dbReference>
<dbReference type="SUPFAM" id="SSF52080">
    <property type="entry name" value="Ribosomal proteins L15p and L18e"/>
    <property type="match status" value="1"/>
</dbReference>
<organism evidence="6 7">
    <name type="scientific">Apatococcus fuscideae</name>
    <dbReference type="NCBI Taxonomy" id="2026836"/>
    <lineage>
        <taxon>Eukaryota</taxon>
        <taxon>Viridiplantae</taxon>
        <taxon>Chlorophyta</taxon>
        <taxon>core chlorophytes</taxon>
        <taxon>Trebouxiophyceae</taxon>
        <taxon>Chlorellales</taxon>
        <taxon>Chlorellaceae</taxon>
        <taxon>Apatococcus</taxon>
    </lineage>
</organism>
<dbReference type="PANTHER" id="PTHR12934">
    <property type="entry name" value="50S RIBOSOMAL PROTEIN L15"/>
    <property type="match status" value="1"/>
</dbReference>
<dbReference type="Proteomes" id="UP001485043">
    <property type="component" value="Unassembled WGS sequence"/>
</dbReference>
<evidence type="ECO:0000256" key="4">
    <source>
        <dbReference type="SAM" id="MobiDB-lite"/>
    </source>
</evidence>
<keyword evidence="2" id="KW-0689">Ribosomal protein</keyword>
<feature type="domain" description="Large ribosomal subunit protein uL15/eL18" evidence="5">
    <location>
        <begin position="76"/>
        <end position="137"/>
    </location>
</feature>
<feature type="region of interest" description="Disordered" evidence="4">
    <location>
        <begin position="1"/>
        <end position="58"/>
    </location>
</feature>